<reference evidence="2" key="1">
    <citation type="journal article" date="2014" name="Int. J. Syst. Evol. Microbiol.">
        <title>Complete genome sequence of Corynebacterium casei LMG S-19264T (=DSM 44701T), isolated from a smear-ripened cheese.</title>
        <authorList>
            <consortium name="US DOE Joint Genome Institute (JGI-PGF)"/>
            <person name="Walter F."/>
            <person name="Albersmeier A."/>
            <person name="Kalinowski J."/>
            <person name="Ruckert C."/>
        </authorList>
    </citation>
    <scope>NUCLEOTIDE SEQUENCE</scope>
    <source>
        <strain evidence="2">VKM B-2789</strain>
    </source>
</reference>
<keyword evidence="1" id="KW-0812">Transmembrane</keyword>
<dbReference type="PANTHER" id="PTHR37314:SF5">
    <property type="entry name" value="SLR0142 PROTEIN"/>
    <property type="match status" value="1"/>
</dbReference>
<dbReference type="AlphaFoldDB" id="A0A9W6K152"/>
<feature type="transmembrane region" description="Helical" evidence="1">
    <location>
        <begin position="112"/>
        <end position="128"/>
    </location>
</feature>
<protein>
    <submittedName>
        <fullName evidence="2">Membrane protein</fullName>
    </submittedName>
</protein>
<dbReference type="Proteomes" id="UP001143330">
    <property type="component" value="Unassembled WGS sequence"/>
</dbReference>
<accession>A0A9W6K152</accession>
<evidence type="ECO:0000313" key="3">
    <source>
        <dbReference type="Proteomes" id="UP001143330"/>
    </source>
</evidence>
<feature type="transmembrane region" description="Helical" evidence="1">
    <location>
        <begin position="183"/>
        <end position="206"/>
    </location>
</feature>
<comment type="caution">
    <text evidence="2">The sequence shown here is derived from an EMBL/GenBank/DDBJ whole genome shotgun (WGS) entry which is preliminary data.</text>
</comment>
<gene>
    <name evidence="2" type="ORF">GCM10017653_38600</name>
</gene>
<organism evidence="2 3">
    <name type="scientific">Ancylobacter defluvii</name>
    <dbReference type="NCBI Taxonomy" id="1282440"/>
    <lineage>
        <taxon>Bacteria</taxon>
        <taxon>Pseudomonadati</taxon>
        <taxon>Pseudomonadota</taxon>
        <taxon>Alphaproteobacteria</taxon>
        <taxon>Hyphomicrobiales</taxon>
        <taxon>Xanthobacteraceae</taxon>
        <taxon>Ancylobacter</taxon>
    </lineage>
</organism>
<evidence type="ECO:0000256" key="1">
    <source>
        <dbReference type="SAM" id="Phobius"/>
    </source>
</evidence>
<dbReference type="PANTHER" id="PTHR37314">
    <property type="entry name" value="SLR0142 PROTEIN"/>
    <property type="match status" value="1"/>
</dbReference>
<keyword evidence="1" id="KW-1133">Transmembrane helix</keyword>
<evidence type="ECO:0000313" key="2">
    <source>
        <dbReference type="EMBL" id="GLK85790.1"/>
    </source>
</evidence>
<dbReference type="Pfam" id="PF06912">
    <property type="entry name" value="DUF1275"/>
    <property type="match status" value="1"/>
</dbReference>
<feature type="transmembrane region" description="Helical" evidence="1">
    <location>
        <begin position="87"/>
        <end position="106"/>
    </location>
</feature>
<feature type="transmembrane region" description="Helical" evidence="1">
    <location>
        <begin position="56"/>
        <end position="75"/>
    </location>
</feature>
<dbReference type="RefSeq" id="WP_373878598.1">
    <property type="nucleotide sequence ID" value="NZ_BSFM01000017.1"/>
</dbReference>
<proteinExistence type="predicted"/>
<sequence length="221" mass="23284">MDMRRTPLLLSLNGGYVDTVGFLSLHGLFTTHVTGNFVTFGASLAHGTSGAVAKLLALPVFCGVVVLTQLLGGLLQKRSLPAFRILLCSKAALLIIAAALAIHFGPFADGDAWQAVMTGMVLVGAMAMQNATHRLYLASAPPTTVMTMTTTQIMLDVASLIQHVPADARREAIARIRRMVPSVGAFAFGCLAAAGLYIGVGMWAFVLPPLLAIVPVWVKAQ</sequence>
<keyword evidence="3" id="KW-1185">Reference proteome</keyword>
<dbReference type="EMBL" id="BSFM01000017">
    <property type="protein sequence ID" value="GLK85790.1"/>
    <property type="molecule type" value="Genomic_DNA"/>
</dbReference>
<dbReference type="InterPro" id="IPR010699">
    <property type="entry name" value="DUF1275"/>
</dbReference>
<name>A0A9W6K152_9HYPH</name>
<keyword evidence="1" id="KW-0472">Membrane</keyword>
<reference evidence="2" key="2">
    <citation type="submission" date="2023-01" db="EMBL/GenBank/DDBJ databases">
        <authorList>
            <person name="Sun Q."/>
            <person name="Evtushenko L."/>
        </authorList>
    </citation>
    <scope>NUCLEOTIDE SEQUENCE</scope>
    <source>
        <strain evidence="2">VKM B-2789</strain>
    </source>
</reference>